<evidence type="ECO:0000256" key="4">
    <source>
        <dbReference type="ARBA" id="ARBA00022692"/>
    </source>
</evidence>
<evidence type="ECO:0000313" key="10">
    <source>
        <dbReference type="EMBL" id="GBG34719.1"/>
    </source>
</evidence>
<dbReference type="EMBL" id="BEYU01000211">
    <property type="protein sequence ID" value="GBG34719.1"/>
    <property type="molecule type" value="Genomic_DNA"/>
</dbReference>
<keyword evidence="4 8" id="KW-0812">Transmembrane</keyword>
<feature type="transmembrane region" description="Helical" evidence="8">
    <location>
        <begin position="28"/>
        <end position="49"/>
    </location>
</feature>
<comment type="similarity">
    <text evidence="2 8">Belongs to the ammonia transporter channel (TC 1.A.11.2) family.</text>
</comment>
<feature type="domain" description="Ammonium transporter AmtB-like" evidence="9">
    <location>
        <begin position="28"/>
        <end position="444"/>
    </location>
</feature>
<dbReference type="Pfam" id="PF00909">
    <property type="entry name" value="Ammonium_transp"/>
    <property type="match status" value="1"/>
</dbReference>
<keyword evidence="3 8" id="KW-0813">Transport</keyword>
<dbReference type="GO" id="GO:0097272">
    <property type="term" value="P:ammonium homeostasis"/>
    <property type="evidence" value="ECO:0007669"/>
    <property type="project" value="TreeGrafter"/>
</dbReference>
<evidence type="ECO:0000259" key="9">
    <source>
        <dbReference type="Pfam" id="PF00909"/>
    </source>
</evidence>
<evidence type="ECO:0000256" key="8">
    <source>
        <dbReference type="RuleBase" id="RU362002"/>
    </source>
</evidence>
<dbReference type="PANTHER" id="PTHR11730">
    <property type="entry name" value="AMMONIUM TRANSPORTER"/>
    <property type="match status" value="1"/>
</dbReference>
<feature type="transmembrane region" description="Helical" evidence="8">
    <location>
        <begin position="265"/>
        <end position="287"/>
    </location>
</feature>
<dbReference type="Proteomes" id="UP000241890">
    <property type="component" value="Unassembled WGS sequence"/>
</dbReference>
<evidence type="ECO:0000313" key="11">
    <source>
        <dbReference type="Proteomes" id="UP000241890"/>
    </source>
</evidence>
<keyword evidence="11" id="KW-1185">Reference proteome</keyword>
<comment type="caution">
    <text evidence="10">The sequence shown here is derived from an EMBL/GenBank/DDBJ whole genome shotgun (WGS) entry which is preliminary data.</text>
</comment>
<dbReference type="InterPro" id="IPR029020">
    <property type="entry name" value="Ammonium/urea_transptr"/>
</dbReference>
<name>A0A2R5GWL3_9STRA</name>
<feature type="transmembrane region" description="Helical" evidence="8">
    <location>
        <begin position="320"/>
        <end position="342"/>
    </location>
</feature>
<dbReference type="SUPFAM" id="SSF111352">
    <property type="entry name" value="Ammonium transporter"/>
    <property type="match status" value="1"/>
</dbReference>
<feature type="transmembrane region" description="Helical" evidence="8">
    <location>
        <begin position="119"/>
        <end position="140"/>
    </location>
</feature>
<feature type="transmembrane region" description="Helical" evidence="8">
    <location>
        <begin position="61"/>
        <end position="83"/>
    </location>
</feature>
<dbReference type="InterPro" id="IPR024041">
    <property type="entry name" value="NH4_transpt_AmtB-like_dom"/>
</dbReference>
<accession>A0A2R5GWL3</accession>
<evidence type="ECO:0000256" key="7">
    <source>
        <dbReference type="ARBA" id="ARBA00023177"/>
    </source>
</evidence>
<feature type="transmembrane region" description="Helical" evidence="8">
    <location>
        <begin position="393"/>
        <end position="417"/>
    </location>
</feature>
<feature type="transmembrane region" description="Helical" evidence="8">
    <location>
        <begin position="147"/>
        <end position="169"/>
    </location>
</feature>
<dbReference type="OrthoDB" id="534912at2759"/>
<dbReference type="AlphaFoldDB" id="A0A2R5GWL3"/>
<dbReference type="InParanoid" id="A0A2R5GWL3"/>
<gene>
    <name evidence="10" type="ORF">FCC1311_109412</name>
</gene>
<dbReference type="GO" id="GO:0008519">
    <property type="term" value="F:ammonium channel activity"/>
    <property type="evidence" value="ECO:0007669"/>
    <property type="project" value="InterPro"/>
</dbReference>
<proteinExistence type="inferred from homology"/>
<reference evidence="10 11" key="1">
    <citation type="submission" date="2017-12" db="EMBL/GenBank/DDBJ databases">
        <title>Sequencing, de novo assembly and annotation of complete genome of a new Thraustochytrid species, strain FCC1311.</title>
        <authorList>
            <person name="Sedici K."/>
            <person name="Godart F."/>
            <person name="Aiese Cigliano R."/>
            <person name="Sanseverino W."/>
            <person name="Barakat M."/>
            <person name="Ortet P."/>
            <person name="Marechal E."/>
            <person name="Cagnac O."/>
            <person name="Amato A."/>
        </authorList>
    </citation>
    <scope>NUCLEOTIDE SEQUENCE [LARGE SCALE GENOMIC DNA]</scope>
</reference>
<dbReference type="Gene3D" id="1.10.3430.10">
    <property type="entry name" value="Ammonium transporter AmtB like domains"/>
    <property type="match status" value="1"/>
</dbReference>
<keyword evidence="7 8" id="KW-0924">Ammonia transport</keyword>
<feature type="transmembrane region" description="Helical" evidence="8">
    <location>
        <begin position="294"/>
        <end position="314"/>
    </location>
</feature>
<dbReference type="NCBIfam" id="TIGR00836">
    <property type="entry name" value="amt"/>
    <property type="match status" value="1"/>
</dbReference>
<evidence type="ECO:0000256" key="5">
    <source>
        <dbReference type="ARBA" id="ARBA00022989"/>
    </source>
</evidence>
<feature type="transmembrane region" description="Helical" evidence="8">
    <location>
        <begin position="354"/>
        <end position="373"/>
    </location>
</feature>
<keyword evidence="5 8" id="KW-1133">Transmembrane helix</keyword>
<organism evidence="10 11">
    <name type="scientific">Hondaea fermentalgiana</name>
    <dbReference type="NCBI Taxonomy" id="2315210"/>
    <lineage>
        <taxon>Eukaryota</taxon>
        <taxon>Sar</taxon>
        <taxon>Stramenopiles</taxon>
        <taxon>Bigyra</taxon>
        <taxon>Labyrinthulomycetes</taxon>
        <taxon>Thraustochytrida</taxon>
        <taxon>Thraustochytriidae</taxon>
        <taxon>Hondaea</taxon>
    </lineage>
</organism>
<evidence type="ECO:0000256" key="6">
    <source>
        <dbReference type="ARBA" id="ARBA00023136"/>
    </source>
</evidence>
<comment type="subcellular location">
    <subcellularLocation>
        <location evidence="8">Cell membrane</location>
        <topology evidence="8">Multi-pass membrane protein</topology>
    </subcellularLocation>
    <subcellularLocation>
        <location evidence="1">Membrane</location>
        <topology evidence="1">Multi-pass membrane protein</topology>
    </subcellularLocation>
</comment>
<keyword evidence="6 8" id="KW-0472">Membrane</keyword>
<dbReference type="PANTHER" id="PTHR11730:SF6">
    <property type="entry name" value="AMMONIUM TRANSPORTER"/>
    <property type="match status" value="1"/>
</dbReference>
<sequence length="455" mass="47091">MSLNVSAIEGLGDAAAAVEYVGASADNIWMLIAGFLVFWMHAGFCMLEAGSVQHKNSVNICFKNLGTVTISAIMYYLIGWGFAYGPTGGPGDDGANTSASYGFIGTGAFTLEGLGASDMALFFFQFAFCATAATIVSGAVAGRINLIAYFIIAVYLTGFVYPVVSHWIWATGGFISGFTDPAHKLFGSCGMVDFAGSGVVHMTGGVSALIFAKVLGPRKGRFDADGSPLEIPPHNIALQTLGVFILWFGWYGFNCGSTLAWSGDLAGHVAVTTTLAPSAAVITCMIVQRFLTGTFDIGSALNGALAGLVSITAPCAVAPVWGAIIIGILGGLIYIGASKLVVKIFKVDDPVDAIAVHGICGAWGVVAAALFGAEASIESSYSCPDFDRGMQLGVQLVGIFTIVAWCTLTCLPLALLLKVTGLLRVSESDEEMGLDASEHGAQAYVSGKSAKLSPA</sequence>
<evidence type="ECO:0000256" key="2">
    <source>
        <dbReference type="ARBA" id="ARBA00005887"/>
    </source>
</evidence>
<feature type="transmembrane region" description="Helical" evidence="8">
    <location>
        <begin position="236"/>
        <end position="253"/>
    </location>
</feature>
<evidence type="ECO:0000256" key="1">
    <source>
        <dbReference type="ARBA" id="ARBA00004141"/>
    </source>
</evidence>
<dbReference type="GO" id="GO:0005886">
    <property type="term" value="C:plasma membrane"/>
    <property type="evidence" value="ECO:0007669"/>
    <property type="project" value="UniProtKB-SubCell"/>
</dbReference>
<protein>
    <recommendedName>
        <fullName evidence="8">Ammonium transporter</fullName>
    </recommendedName>
</protein>
<dbReference type="InterPro" id="IPR001905">
    <property type="entry name" value="Ammonium_transpt"/>
</dbReference>
<evidence type="ECO:0000256" key="3">
    <source>
        <dbReference type="ARBA" id="ARBA00022448"/>
    </source>
</evidence>
<feature type="transmembrane region" description="Helical" evidence="8">
    <location>
        <begin position="194"/>
        <end position="215"/>
    </location>
</feature>